<dbReference type="Proteomes" id="UP000734854">
    <property type="component" value="Unassembled WGS sequence"/>
</dbReference>
<keyword evidence="3" id="KW-1185">Reference proteome</keyword>
<evidence type="ECO:0000313" key="3">
    <source>
        <dbReference type="Proteomes" id="UP000734854"/>
    </source>
</evidence>
<sequence>MLLVHFQEDMSTEGTSDGEIPPLKKEVTWKESSKRAAMTMARRATVAYAYMKRRSRSDDIILNQAPKMGNESDKDHSK</sequence>
<evidence type="ECO:0000313" key="2">
    <source>
        <dbReference type="EMBL" id="KAG6478582.1"/>
    </source>
</evidence>
<name>A0A8J5EZT8_ZINOF</name>
<accession>A0A8J5EZT8</accession>
<proteinExistence type="predicted"/>
<reference evidence="2 3" key="1">
    <citation type="submission" date="2020-08" db="EMBL/GenBank/DDBJ databases">
        <title>Plant Genome Project.</title>
        <authorList>
            <person name="Zhang R.-G."/>
        </authorList>
    </citation>
    <scope>NUCLEOTIDE SEQUENCE [LARGE SCALE GENOMIC DNA]</scope>
    <source>
        <tissue evidence="2">Rhizome</tissue>
    </source>
</reference>
<feature type="region of interest" description="Disordered" evidence="1">
    <location>
        <begin position="59"/>
        <end position="78"/>
    </location>
</feature>
<feature type="region of interest" description="Disordered" evidence="1">
    <location>
        <begin position="1"/>
        <end position="22"/>
    </location>
</feature>
<dbReference type="EMBL" id="JACMSC010000017">
    <property type="protein sequence ID" value="KAG6478582.1"/>
    <property type="molecule type" value="Genomic_DNA"/>
</dbReference>
<dbReference type="AlphaFoldDB" id="A0A8J5EZT8"/>
<comment type="caution">
    <text evidence="2">The sequence shown here is derived from an EMBL/GenBank/DDBJ whole genome shotgun (WGS) entry which is preliminary data.</text>
</comment>
<organism evidence="2 3">
    <name type="scientific">Zingiber officinale</name>
    <name type="common">Ginger</name>
    <name type="synonym">Amomum zingiber</name>
    <dbReference type="NCBI Taxonomy" id="94328"/>
    <lineage>
        <taxon>Eukaryota</taxon>
        <taxon>Viridiplantae</taxon>
        <taxon>Streptophyta</taxon>
        <taxon>Embryophyta</taxon>
        <taxon>Tracheophyta</taxon>
        <taxon>Spermatophyta</taxon>
        <taxon>Magnoliopsida</taxon>
        <taxon>Liliopsida</taxon>
        <taxon>Zingiberales</taxon>
        <taxon>Zingiberaceae</taxon>
        <taxon>Zingiber</taxon>
    </lineage>
</organism>
<evidence type="ECO:0000256" key="1">
    <source>
        <dbReference type="SAM" id="MobiDB-lite"/>
    </source>
</evidence>
<gene>
    <name evidence="2" type="ORF">ZIOFF_062025</name>
</gene>
<protein>
    <submittedName>
        <fullName evidence="2">Uncharacterized protein</fullName>
    </submittedName>
</protein>